<evidence type="ECO:0000259" key="9">
    <source>
        <dbReference type="Pfam" id="PF01138"/>
    </source>
</evidence>
<dbReference type="InterPro" id="IPR020568">
    <property type="entry name" value="Ribosomal_Su5_D2-typ_SF"/>
</dbReference>
<dbReference type="GO" id="GO:0016075">
    <property type="term" value="P:rRNA catabolic process"/>
    <property type="evidence" value="ECO:0007669"/>
    <property type="project" value="TreeGrafter"/>
</dbReference>
<dbReference type="GO" id="GO:0005730">
    <property type="term" value="C:nucleolus"/>
    <property type="evidence" value="ECO:0007669"/>
    <property type="project" value="TreeGrafter"/>
</dbReference>
<keyword evidence="4" id="KW-0963">Cytoplasm</keyword>
<dbReference type="Pfam" id="PF01138">
    <property type="entry name" value="RNase_PH"/>
    <property type="match status" value="2"/>
</dbReference>
<dbReference type="GO" id="GO:0071028">
    <property type="term" value="P:nuclear mRNA surveillance"/>
    <property type="evidence" value="ECO:0007669"/>
    <property type="project" value="TreeGrafter"/>
</dbReference>
<dbReference type="InterPro" id="IPR050080">
    <property type="entry name" value="RNase_PH"/>
</dbReference>
<evidence type="ECO:0000256" key="4">
    <source>
        <dbReference type="ARBA" id="ARBA00022490"/>
    </source>
</evidence>
<dbReference type="InterPro" id="IPR001247">
    <property type="entry name" value="ExoRNase_PH_dom1"/>
</dbReference>
<dbReference type="Gene3D" id="3.30.230.70">
    <property type="entry name" value="GHMP Kinase, N-terminal domain"/>
    <property type="match status" value="2"/>
</dbReference>
<dbReference type="GO" id="GO:0006364">
    <property type="term" value="P:rRNA processing"/>
    <property type="evidence" value="ECO:0007669"/>
    <property type="project" value="UniProtKB-KW"/>
</dbReference>
<keyword evidence="6" id="KW-0271">Exosome</keyword>
<dbReference type="EMBL" id="OB797365">
    <property type="protein sequence ID" value="CAD7434283.1"/>
    <property type="molecule type" value="Genomic_DNA"/>
</dbReference>
<accession>A0A7R9EHV7</accession>
<sequence length="393" mass="43515">MPMDTRRVQGPDNSKPYLLFAKKKDKSYKDILSDLVCNGCVANRVIGSPDLKTGVVTQAKGSAYMELNKTKVICSVYDPREIPGKTDYSMNGELYCEFKFAPFSCITRRGHQHDTEEKELSLNLKRALEPAVCRVSCSCLKVTLEPAVCRVSCSCLKVTLEPAVCRVLVHEFPNFQVVCLLVHSTSSPTSRLYVYLCTERVPQLPGGLFTCAQHEFPNFQHEFPNFQVDVYAQVIENDGSALAAAITCAGLALADACVPMYDLVTAATLVRLNLIRAWMWSSHCNVVKGIHGDLQFKDPTLEEEMLCTSAPPEGSPSRSYGIITVAYSPTHNQVSEFSHQGSIDMDTLAVVIPTFTEACHLIYPVIKQALISNVTKTIKKRKKEALFQISGDE</sequence>
<evidence type="ECO:0000256" key="2">
    <source>
        <dbReference type="ARBA" id="ARBA00004496"/>
    </source>
</evidence>
<dbReference type="AlphaFoldDB" id="A0A7R9EHV7"/>
<evidence type="ECO:0000256" key="7">
    <source>
        <dbReference type="ARBA" id="ARBA00022884"/>
    </source>
</evidence>
<gene>
    <name evidence="10" type="ORF">TMSB3V08_LOCUS10936</name>
</gene>
<feature type="domain" description="Exoribonuclease phosphorolytic" evidence="9">
    <location>
        <begin position="51"/>
        <end position="140"/>
    </location>
</feature>
<evidence type="ECO:0000256" key="3">
    <source>
        <dbReference type="ARBA" id="ARBA00006678"/>
    </source>
</evidence>
<dbReference type="InterPro" id="IPR036345">
    <property type="entry name" value="ExoRNase_PH_dom2_sf"/>
</dbReference>
<feature type="domain" description="Exoribonuclease phosphorolytic" evidence="9">
    <location>
        <begin position="221"/>
        <end position="259"/>
    </location>
</feature>
<dbReference type="GO" id="GO:0071051">
    <property type="term" value="P:poly(A)-dependent snoRNA 3'-end processing"/>
    <property type="evidence" value="ECO:0007669"/>
    <property type="project" value="TreeGrafter"/>
</dbReference>
<dbReference type="InterPro" id="IPR027408">
    <property type="entry name" value="PNPase/RNase_PH_dom_sf"/>
</dbReference>
<name>A0A7R9EHV7_9NEOP</name>
<dbReference type="SUPFAM" id="SSF54211">
    <property type="entry name" value="Ribosomal protein S5 domain 2-like"/>
    <property type="match status" value="1"/>
</dbReference>
<keyword evidence="8" id="KW-0539">Nucleus</keyword>
<dbReference type="GO" id="GO:0000176">
    <property type="term" value="C:nuclear exosome (RNase complex)"/>
    <property type="evidence" value="ECO:0007669"/>
    <property type="project" value="TreeGrafter"/>
</dbReference>
<comment type="subcellular location">
    <subcellularLocation>
        <location evidence="2">Cytoplasm</location>
    </subcellularLocation>
    <subcellularLocation>
        <location evidence="1">Nucleus</location>
    </subcellularLocation>
</comment>
<dbReference type="SUPFAM" id="SSF55666">
    <property type="entry name" value="Ribonuclease PH domain 2-like"/>
    <property type="match status" value="1"/>
</dbReference>
<organism evidence="10">
    <name type="scientific">Timema monikensis</name>
    <dbReference type="NCBI Taxonomy" id="170555"/>
    <lineage>
        <taxon>Eukaryota</taxon>
        <taxon>Metazoa</taxon>
        <taxon>Ecdysozoa</taxon>
        <taxon>Arthropoda</taxon>
        <taxon>Hexapoda</taxon>
        <taxon>Insecta</taxon>
        <taxon>Pterygota</taxon>
        <taxon>Neoptera</taxon>
        <taxon>Polyneoptera</taxon>
        <taxon>Phasmatodea</taxon>
        <taxon>Timematodea</taxon>
        <taxon>Timematoidea</taxon>
        <taxon>Timematidae</taxon>
        <taxon>Timema</taxon>
    </lineage>
</organism>
<dbReference type="PANTHER" id="PTHR11953:SF2">
    <property type="entry name" value="EXOSOME COMPLEX COMPONENT MTR3"/>
    <property type="match status" value="1"/>
</dbReference>
<evidence type="ECO:0000256" key="6">
    <source>
        <dbReference type="ARBA" id="ARBA00022835"/>
    </source>
</evidence>
<comment type="similarity">
    <text evidence="3">Belongs to the RNase PH family.</text>
</comment>
<evidence type="ECO:0000256" key="8">
    <source>
        <dbReference type="ARBA" id="ARBA00023242"/>
    </source>
</evidence>
<dbReference type="GO" id="GO:0003723">
    <property type="term" value="F:RNA binding"/>
    <property type="evidence" value="ECO:0007669"/>
    <property type="project" value="UniProtKB-KW"/>
</dbReference>
<dbReference type="CDD" id="cd11371">
    <property type="entry name" value="RNase_PH_MTR3"/>
    <property type="match status" value="1"/>
</dbReference>
<keyword evidence="5" id="KW-0698">rRNA processing</keyword>
<dbReference type="PANTHER" id="PTHR11953">
    <property type="entry name" value="EXOSOME COMPLEX COMPONENT"/>
    <property type="match status" value="1"/>
</dbReference>
<proteinExistence type="inferred from homology"/>
<evidence type="ECO:0000256" key="1">
    <source>
        <dbReference type="ARBA" id="ARBA00004123"/>
    </source>
</evidence>
<keyword evidence="7" id="KW-0694">RNA-binding</keyword>
<evidence type="ECO:0000256" key="5">
    <source>
        <dbReference type="ARBA" id="ARBA00022552"/>
    </source>
</evidence>
<dbReference type="GO" id="GO:0000177">
    <property type="term" value="C:cytoplasmic exosome (RNase complex)"/>
    <property type="evidence" value="ECO:0007669"/>
    <property type="project" value="TreeGrafter"/>
</dbReference>
<reference evidence="10" key="1">
    <citation type="submission" date="2020-11" db="EMBL/GenBank/DDBJ databases">
        <authorList>
            <person name="Tran Van P."/>
        </authorList>
    </citation>
    <scope>NUCLEOTIDE SEQUENCE</scope>
</reference>
<dbReference type="GO" id="GO:0034475">
    <property type="term" value="P:U4 snRNA 3'-end processing"/>
    <property type="evidence" value="ECO:0007669"/>
    <property type="project" value="TreeGrafter"/>
</dbReference>
<evidence type="ECO:0000313" key="10">
    <source>
        <dbReference type="EMBL" id="CAD7434283.1"/>
    </source>
</evidence>
<protein>
    <recommendedName>
        <fullName evidence="9">Exoribonuclease phosphorolytic domain-containing protein</fullName>
    </recommendedName>
</protein>